<feature type="repeat" description="WD" evidence="5">
    <location>
        <begin position="1339"/>
        <end position="1379"/>
    </location>
</feature>
<dbReference type="Pfam" id="PF00400">
    <property type="entry name" value="WD40"/>
    <property type="match status" value="4"/>
</dbReference>
<dbReference type="InterPro" id="IPR036691">
    <property type="entry name" value="Endo/exonu/phosph_ase_sf"/>
</dbReference>
<dbReference type="CDD" id="cd09076">
    <property type="entry name" value="L1-EN"/>
    <property type="match status" value="1"/>
</dbReference>
<gene>
    <name evidence="9" type="ORF">QTP70_022651</name>
</gene>
<dbReference type="GO" id="GO:0004523">
    <property type="term" value="F:RNA-DNA hybrid ribonuclease activity"/>
    <property type="evidence" value="ECO:0007669"/>
    <property type="project" value="UniProtKB-EC"/>
</dbReference>
<dbReference type="InterPro" id="IPR019775">
    <property type="entry name" value="WD40_repeat_CS"/>
</dbReference>
<keyword evidence="6" id="KW-0175">Coiled coil</keyword>
<organism evidence="9 10">
    <name type="scientific">Hemibagrus guttatus</name>
    <dbReference type="NCBI Taxonomy" id="175788"/>
    <lineage>
        <taxon>Eukaryota</taxon>
        <taxon>Metazoa</taxon>
        <taxon>Chordata</taxon>
        <taxon>Craniata</taxon>
        <taxon>Vertebrata</taxon>
        <taxon>Euteleostomi</taxon>
        <taxon>Actinopterygii</taxon>
        <taxon>Neopterygii</taxon>
        <taxon>Teleostei</taxon>
        <taxon>Ostariophysi</taxon>
        <taxon>Siluriformes</taxon>
        <taxon>Bagridae</taxon>
        <taxon>Hemibagrus</taxon>
    </lineage>
</organism>
<dbReference type="Pfam" id="PF00078">
    <property type="entry name" value="RVT_1"/>
    <property type="match status" value="2"/>
</dbReference>
<dbReference type="PROSITE" id="PS50294">
    <property type="entry name" value="WD_REPEATS_REGION"/>
    <property type="match status" value="1"/>
</dbReference>
<feature type="repeat" description="WD" evidence="5">
    <location>
        <begin position="1204"/>
        <end position="1245"/>
    </location>
</feature>
<feature type="compositionally biased region" description="Polar residues" evidence="7">
    <location>
        <begin position="1593"/>
        <end position="1602"/>
    </location>
</feature>
<proteinExistence type="inferred from homology"/>
<dbReference type="InterPro" id="IPR051242">
    <property type="entry name" value="WD-EF-hand_domain"/>
</dbReference>
<sequence length="2467" mass="285644">MRIVSTLNFIEDWSRPGLTTTAIGAVDLQGAGGNWATVGRRSRGGRRVHRQREKRKGKSVGLRIGTLNVGTMTGKGRELADMMKRRKVDILCVQETRWKGSKARSIGAGFKLFYYGVDSKRNGVGVVLKEEFVRNVLEVKRVSDRVMSLKLEIEGLMLNVVSGYAPQVGCELEEKERFWSELDEVMESIPTGERMVIGADFNGHVCQGNTGDEEVMGKFGVKERNLEGQMVVDFAKRMDMAVVNTYFQKREEHRVTYKSGGRRTQVDYILCRRGNLKEISDCKVVVGESVARQHRMVVCRMTLLVCKKKRSKIEIEKKTKWWKLKKEECCEEFRQKLRQALGGQNEEVQDSVQRKRLAKKKWDMDRTEENRQEYKELQRRVKREVSKAKQKAYDELYTRLDTREGQKDLCRLARQRDRDGKDVQQVRVIKDRDGRVLTSEESVQRRWKEYFEELMNEENEMEKRVEGVNSVEQKVDKIRKDEVRKALKRMKSGKAVGPDDIPVEVWKCLGEAAVEFLTSLFNRVLESERMPEEWRRSVLVPIFKNKGDVQSCSNYRGIKLMSHTMKLWERVVEARLRKVVEICEQQYGFMPRKSTTDAIFALRILMEKHRDVQRELHCVFVDLEKEYDRVPREELWYCMRKSGVAEKYVRVVQDMYERSRTVVRCAVEEVRQESPWTMMFADDIVICNESREQVEENLERWRFALERRGMKVSRSKTEYMCVNEREGSGTVRLQGEEVKKVQEFKYLGSTVQSNGECGKEVKKRVQAVTILFEFQSCNGASDSVTMQREEFIDKFYSMIGRGSREEYEHLFNSVDVSREGWVDWNRLSSYLLLGLSEKQEQATVSAVPRWCPPRLLTAPHRGQIQSLLDLGTGCYLSVSKEGMMAVWAENLTLLKSHKLHNDSVKPKDLWVTGMVVLPNVHKLAVSFTSKEICFYDLLSKKEFSCQYKIHSLHHTPICLHYWYDAERPEHAVLSFGDVAGQVSAMCFRSAVISLFERPSAGVEQNAAINIRWSELQKNRHRCCYTVTHSAHEAHWVRSVRFLGTLEAFVSCSGSAQSSMVLAWRETESRPLRITAFHTEKGIMDLDYHPGLNLIATAGLNNQVCLWNPYLVSKPVGVLQGHVTSVVAVQFMLGKKQLISLSTDKVLRVWDVSTHLCVQRVAGLFHKAQECKMLLFFHEERSRLFLSFNSILFFLEVQKEDRERVMSHENAVTCVLYNSLFRQVISSDANSSVKIWLMDTGQKVKHFPCCHGNAEITTMALDATQTRLFTAGMDGAVKVWDFNGHCHHRLNACRDLAVDISQILVLKRTVLVLGWDRVITVFRMNSFSRFFVQPSEWKGGVQHREHIKCAAFHTPHTLVTGGSDGEIIVWNNSTEIAMRKLYKNTQENCSDNTSTHRTKQASANFSENDLESYHVSRLAFLEERKIVAASGGADLVSCGGSGIVCFWNTVNARLVGKFLAHEGSNSIIMTIDDTGCYLVTADMGGVLKVWDIKDYCLQPSESVINQAPEMLLSLQPHVDRITHLETCVHSGRLFLLSASADCSLALSFLPGGTIGTFGQEVHWNLAGISEVFVKKDQEVSTEVATESDSETDLQETQPEQNSQHAERSESNVQTEEEKEYTLQLHTLDDDTTRQRSKRIYRALRHHNESTQHQNVNSICNTRIFSKLRVEELASLEELNKPDFIINPHLYFGKMWDSSSPTPPPLPVIRENLKAPFDEKSLFPEEVLEQVDKPRRYIQKVTMMRNYARAIRSMGCEGNTGDEEVMGKFGVKERNLEGQMVVDFAKRMDMAVVNTYFQKREEHRVTYKSGGRRTQKKRSKIEKKTKWWKLKKEECCEEFRQKLRQALSGQVVLPDDWETTAEVIRETGRKVLGVSSGRRKEDKETWWWNEEVQDSIQRKRLAKKKWDMDRTEENRQEYKELQRRVKREVSKAKQKAYDELYTRLDTREGEKDLYRLARQRDRDGKDVQQVRVIKDRDGRVLTSEQSVQRRWKEYFEELMNEENEREKRVEEVNSVEQKVDEIRKDEVRKALKRMKSGKAVGPDDIPVEVWKCLGEAAVEFLTSLFNRVLENLEKAYDRVPREELWYCMRKSGVAEKYVRVVQDMYERSRTVVRCAVGQTEEFNVEVGLHQGSALSPFLFAMVMDQLSEEVRQESPWTMMFADDIVICSESREQVEENLERWRFALERRGMKVRRSKTEYMCVNEREGSGTVRLQGEEVKKVQEFKYLGSTVQSNGEYEKEVKKRVQAGWNGWRKVSGVLCDRKISARIKGKVYRTVVRPAMLYGLETVSLRKRQESELEVAELKMLRFSLGVTRLDRIRNKFIRGTAHVGRLGDKVREARLRWFGHVQRRESEYIGRRMLDMELPGRRQRGRPKRRYMDGINEDMKLVGASVQDAEDRDRWREMIRSPGARFTISPDPEEDIMLSASYSEELVVGNKVQAAVELPLHSVVFKKLLEVITCAFAELTLMK</sequence>
<dbReference type="SMART" id="SM00320">
    <property type="entry name" value="WD40"/>
    <property type="match status" value="9"/>
</dbReference>
<dbReference type="InterPro" id="IPR000477">
    <property type="entry name" value="RT_dom"/>
</dbReference>
<dbReference type="InterPro" id="IPR036322">
    <property type="entry name" value="WD40_repeat_dom_sf"/>
</dbReference>
<dbReference type="Gene3D" id="3.30.70.270">
    <property type="match status" value="2"/>
</dbReference>
<comment type="similarity">
    <text evidence="1">Belongs to the beta type-B retroviral polymerase family. HERV class-II K(HML-2) pol subfamily.</text>
</comment>
<feature type="domain" description="Reverse transcriptase" evidence="8">
    <location>
        <begin position="1952"/>
        <end position="2229"/>
    </location>
</feature>
<evidence type="ECO:0000313" key="10">
    <source>
        <dbReference type="Proteomes" id="UP001274896"/>
    </source>
</evidence>
<dbReference type="Gene3D" id="2.130.10.10">
    <property type="entry name" value="YVTN repeat-like/Quinoprotein amine dehydrogenase"/>
    <property type="match status" value="3"/>
</dbReference>
<dbReference type="Proteomes" id="UP001274896">
    <property type="component" value="Unassembled WGS sequence"/>
</dbReference>
<dbReference type="InterPro" id="IPR005135">
    <property type="entry name" value="Endo/exonuclease/phosphatase"/>
</dbReference>
<feature type="non-terminal residue" evidence="9">
    <location>
        <position position="2467"/>
    </location>
</feature>
<keyword evidence="3 5" id="KW-0853">WD repeat</keyword>
<dbReference type="EMBL" id="JAUCMX010000004">
    <property type="protein sequence ID" value="KAK3548975.1"/>
    <property type="molecule type" value="Genomic_DNA"/>
</dbReference>
<dbReference type="InterPro" id="IPR001680">
    <property type="entry name" value="WD40_rpt"/>
</dbReference>
<feature type="coiled-coil region" evidence="6">
    <location>
        <begin position="357"/>
        <end position="391"/>
    </location>
</feature>
<feature type="domain" description="Reverse transcriptase" evidence="8">
    <location>
        <begin position="523"/>
        <end position="751"/>
    </location>
</feature>
<evidence type="ECO:0000256" key="3">
    <source>
        <dbReference type="ARBA" id="ARBA00022574"/>
    </source>
</evidence>
<dbReference type="Gene3D" id="3.60.10.10">
    <property type="entry name" value="Endonuclease/exonuclease/phosphatase"/>
    <property type="match status" value="1"/>
</dbReference>
<dbReference type="PROSITE" id="PS50878">
    <property type="entry name" value="RT_POL"/>
    <property type="match status" value="2"/>
</dbReference>
<feature type="coiled-coil region" evidence="6">
    <location>
        <begin position="1996"/>
        <end position="2023"/>
    </location>
</feature>
<keyword evidence="4" id="KW-0677">Repeat</keyword>
<protein>
    <recommendedName>
        <fullName evidence="2">ribonuclease H</fullName>
        <ecNumber evidence="2">3.1.26.4</ecNumber>
    </recommendedName>
</protein>
<feature type="repeat" description="WD" evidence="5">
    <location>
        <begin position="1255"/>
        <end position="1282"/>
    </location>
</feature>
<comment type="caution">
    <text evidence="9">The sequence shown here is derived from an EMBL/GenBank/DDBJ whole genome shotgun (WGS) entry which is preliminary data.</text>
</comment>
<evidence type="ECO:0000256" key="1">
    <source>
        <dbReference type="ARBA" id="ARBA00010879"/>
    </source>
</evidence>
<dbReference type="InterPro" id="IPR043128">
    <property type="entry name" value="Rev_trsase/Diguanyl_cyclase"/>
</dbReference>
<evidence type="ECO:0000256" key="5">
    <source>
        <dbReference type="PROSITE-ProRule" id="PRU00221"/>
    </source>
</evidence>
<dbReference type="SUPFAM" id="SSF56219">
    <property type="entry name" value="DNase I-like"/>
    <property type="match status" value="1"/>
</dbReference>
<dbReference type="PANTHER" id="PTHR44324">
    <property type="entry name" value="WD40 REPEAT DOMAIN 95"/>
    <property type="match status" value="1"/>
</dbReference>
<keyword evidence="10" id="KW-1185">Reference proteome</keyword>
<evidence type="ECO:0000259" key="8">
    <source>
        <dbReference type="PROSITE" id="PS50878"/>
    </source>
</evidence>
<evidence type="ECO:0000256" key="2">
    <source>
        <dbReference type="ARBA" id="ARBA00012180"/>
    </source>
</evidence>
<evidence type="ECO:0000256" key="7">
    <source>
        <dbReference type="SAM" id="MobiDB-lite"/>
    </source>
</evidence>
<evidence type="ECO:0000256" key="6">
    <source>
        <dbReference type="SAM" id="Coils"/>
    </source>
</evidence>
<feature type="coiled-coil region" evidence="6">
    <location>
        <begin position="1899"/>
        <end position="1933"/>
    </location>
</feature>
<dbReference type="SUPFAM" id="SSF56672">
    <property type="entry name" value="DNA/RNA polymerases"/>
    <property type="match status" value="2"/>
</dbReference>
<dbReference type="InterPro" id="IPR015943">
    <property type="entry name" value="WD40/YVTN_repeat-like_dom_sf"/>
</dbReference>
<accession>A0AAE0VC96</accession>
<dbReference type="EC" id="3.1.26.4" evidence="2"/>
<dbReference type="PROSITE" id="PS00678">
    <property type="entry name" value="WD_REPEATS_1"/>
    <property type="match status" value="2"/>
</dbReference>
<dbReference type="PANTHER" id="PTHR44324:SF1">
    <property type="entry name" value="WD REPEAT-CONTAINING PROTEIN 49"/>
    <property type="match status" value="1"/>
</dbReference>
<evidence type="ECO:0000313" key="9">
    <source>
        <dbReference type="EMBL" id="KAK3548975.1"/>
    </source>
</evidence>
<dbReference type="CDD" id="cd01650">
    <property type="entry name" value="RT_nLTR_like"/>
    <property type="match status" value="1"/>
</dbReference>
<feature type="repeat" description="WD" evidence="5">
    <location>
        <begin position="1118"/>
        <end position="1159"/>
    </location>
</feature>
<dbReference type="InterPro" id="IPR043502">
    <property type="entry name" value="DNA/RNA_pol_sf"/>
</dbReference>
<dbReference type="Pfam" id="PF03372">
    <property type="entry name" value="Exo_endo_phos"/>
    <property type="match status" value="1"/>
</dbReference>
<reference evidence="9" key="1">
    <citation type="submission" date="2023-06" db="EMBL/GenBank/DDBJ databases">
        <title>Male Hemibagrus guttatus genome.</title>
        <authorList>
            <person name="Bian C."/>
        </authorList>
    </citation>
    <scope>NUCLEOTIDE SEQUENCE</scope>
    <source>
        <strain evidence="9">Male_cb2023</strain>
        <tissue evidence="9">Muscle</tissue>
    </source>
</reference>
<evidence type="ECO:0000256" key="4">
    <source>
        <dbReference type="ARBA" id="ARBA00022737"/>
    </source>
</evidence>
<dbReference type="PROSITE" id="PS50082">
    <property type="entry name" value="WD_REPEATS_2"/>
    <property type="match status" value="4"/>
</dbReference>
<name>A0AAE0VC96_9TELE</name>
<dbReference type="SUPFAM" id="SSF50978">
    <property type="entry name" value="WD40 repeat-like"/>
    <property type="match status" value="3"/>
</dbReference>
<feature type="region of interest" description="Disordered" evidence="7">
    <location>
        <begin position="1578"/>
        <end position="1632"/>
    </location>
</feature>